<feature type="transmembrane region" description="Helical" evidence="5">
    <location>
        <begin position="104"/>
        <end position="124"/>
    </location>
</feature>
<accession>A0A0S7BE25</accession>
<feature type="transmembrane region" description="Helical" evidence="5">
    <location>
        <begin position="287"/>
        <end position="305"/>
    </location>
</feature>
<feature type="transmembrane region" description="Helical" evidence="5">
    <location>
        <begin position="221"/>
        <end position="238"/>
    </location>
</feature>
<feature type="transmembrane region" description="Helical" evidence="5">
    <location>
        <begin position="258"/>
        <end position="275"/>
    </location>
</feature>
<keyword evidence="8" id="KW-1185">Reference proteome</keyword>
<dbReference type="Proteomes" id="UP000055060">
    <property type="component" value="Unassembled WGS sequence"/>
</dbReference>
<feature type="transmembrane region" description="Helical" evidence="5">
    <location>
        <begin position="311"/>
        <end position="334"/>
    </location>
</feature>
<dbReference type="PANTHER" id="PTHR10924:SF6">
    <property type="entry name" value="SOLUTE CARRIER FAMILY 49 MEMBER A3"/>
    <property type="match status" value="1"/>
</dbReference>
<proteinExistence type="predicted"/>
<keyword evidence="2 5" id="KW-0812">Transmembrane</keyword>
<feature type="domain" description="Major facilitator superfamily (MFS) profile" evidence="6">
    <location>
        <begin position="10"/>
        <end position="399"/>
    </location>
</feature>
<dbReference type="PROSITE" id="PS50850">
    <property type="entry name" value="MFS"/>
    <property type="match status" value="1"/>
</dbReference>
<evidence type="ECO:0000313" key="7">
    <source>
        <dbReference type="EMBL" id="GAP12739.1"/>
    </source>
</evidence>
<evidence type="ECO:0000256" key="5">
    <source>
        <dbReference type="SAM" id="Phobius"/>
    </source>
</evidence>
<keyword evidence="4 5" id="KW-0472">Membrane</keyword>
<keyword evidence="3 5" id="KW-1133">Transmembrane helix</keyword>
<dbReference type="InterPro" id="IPR036259">
    <property type="entry name" value="MFS_trans_sf"/>
</dbReference>
<feature type="transmembrane region" description="Helical" evidence="5">
    <location>
        <begin position="52"/>
        <end position="72"/>
    </location>
</feature>
<feature type="transmembrane region" description="Helical" evidence="5">
    <location>
        <begin position="372"/>
        <end position="391"/>
    </location>
</feature>
<dbReference type="Pfam" id="PF07690">
    <property type="entry name" value="MFS_1"/>
    <property type="match status" value="2"/>
</dbReference>
<dbReference type="OrthoDB" id="8596007at2"/>
<evidence type="ECO:0000256" key="3">
    <source>
        <dbReference type="ARBA" id="ARBA00022989"/>
    </source>
</evidence>
<dbReference type="Gene3D" id="1.20.1250.20">
    <property type="entry name" value="MFS general substrate transporter like domains"/>
    <property type="match status" value="2"/>
</dbReference>
<dbReference type="GO" id="GO:0005886">
    <property type="term" value="C:plasma membrane"/>
    <property type="evidence" value="ECO:0007669"/>
    <property type="project" value="UniProtKB-SubCell"/>
</dbReference>
<dbReference type="InterPro" id="IPR049680">
    <property type="entry name" value="FLVCR1-2_SLC49-like"/>
</dbReference>
<dbReference type="AlphaFoldDB" id="A0A0S7BE25"/>
<dbReference type="InterPro" id="IPR011701">
    <property type="entry name" value="MFS"/>
</dbReference>
<dbReference type="RefSeq" id="WP_075072140.1">
    <property type="nucleotide sequence ID" value="NZ_DF967972.1"/>
</dbReference>
<feature type="transmembrane region" description="Helical" evidence="5">
    <location>
        <begin position="145"/>
        <end position="165"/>
    </location>
</feature>
<feature type="transmembrane region" description="Helical" evidence="5">
    <location>
        <begin position="346"/>
        <end position="366"/>
    </location>
</feature>
<feature type="transmembrane region" description="Helical" evidence="5">
    <location>
        <begin position="171"/>
        <end position="189"/>
    </location>
</feature>
<gene>
    <name evidence="7" type="ORF">LARV_00475</name>
</gene>
<comment type="subcellular location">
    <subcellularLocation>
        <location evidence="1">Cell membrane</location>
        <topology evidence="1">Multi-pass membrane protein</topology>
    </subcellularLocation>
</comment>
<dbReference type="InterPro" id="IPR020846">
    <property type="entry name" value="MFS_dom"/>
</dbReference>
<dbReference type="SUPFAM" id="SSF103473">
    <property type="entry name" value="MFS general substrate transporter"/>
    <property type="match status" value="1"/>
</dbReference>
<dbReference type="PANTHER" id="PTHR10924">
    <property type="entry name" value="MAJOR FACILITATOR SUPERFAMILY PROTEIN-RELATED"/>
    <property type="match status" value="1"/>
</dbReference>
<dbReference type="STRING" id="360412.LARV_00475"/>
<evidence type="ECO:0000256" key="1">
    <source>
        <dbReference type="ARBA" id="ARBA00004651"/>
    </source>
</evidence>
<evidence type="ECO:0000259" key="6">
    <source>
        <dbReference type="PROSITE" id="PS50850"/>
    </source>
</evidence>
<evidence type="ECO:0000313" key="8">
    <source>
        <dbReference type="Proteomes" id="UP000055060"/>
    </source>
</evidence>
<sequence length="410" mass="44149">MATDFKLYKYRWVVLAVFMFINLTIQMLWIAYAPITGPAAAYYGVTDLQIGFLAMSFMIAFIPLSIPVSWVIDTYGFRLAVSIGAVLMGVFGLLRGFAGQNYTLVLWSTIGIAAAQPFLLNAWTTVPAKWFSIEERATAVGMVQLANLVGTALGMVLTPILIETISIPNVQWIYGGIAAFSSVLFLVFAREAPATPPGPAGSEARALMLDGLKHALTVKSFWLYLCVSFIGLGLFNGITTWVENIIRPRGLTPTDAGTLGALMLVGGVLGAVIIPPFSDKSHKRQPYILLGLLLAIPGLIGVTFATSRPLIFISAFVMGFFLVSTNPVGMQYAAEITHPTPEGTSNGLIQLFGQASVVFVYIMEALKTADGSFTPAMVLMIGLLVLSALLVTRMKNPEKPPELESQPAID</sequence>
<organism evidence="7">
    <name type="scientific">Longilinea arvoryzae</name>
    <dbReference type="NCBI Taxonomy" id="360412"/>
    <lineage>
        <taxon>Bacteria</taxon>
        <taxon>Bacillati</taxon>
        <taxon>Chloroflexota</taxon>
        <taxon>Anaerolineae</taxon>
        <taxon>Anaerolineales</taxon>
        <taxon>Anaerolineaceae</taxon>
        <taxon>Longilinea</taxon>
    </lineage>
</organism>
<protein>
    <submittedName>
        <fullName evidence="7">Sugar phosphate permease</fullName>
    </submittedName>
</protein>
<feature type="transmembrane region" description="Helical" evidence="5">
    <location>
        <begin position="79"/>
        <end position="98"/>
    </location>
</feature>
<dbReference type="EMBL" id="DF967972">
    <property type="protein sequence ID" value="GAP12739.1"/>
    <property type="molecule type" value="Genomic_DNA"/>
</dbReference>
<name>A0A0S7BE25_9CHLR</name>
<evidence type="ECO:0000256" key="2">
    <source>
        <dbReference type="ARBA" id="ARBA00022692"/>
    </source>
</evidence>
<dbReference type="GO" id="GO:0022857">
    <property type="term" value="F:transmembrane transporter activity"/>
    <property type="evidence" value="ECO:0007669"/>
    <property type="project" value="InterPro"/>
</dbReference>
<evidence type="ECO:0000256" key="4">
    <source>
        <dbReference type="ARBA" id="ARBA00023136"/>
    </source>
</evidence>
<reference evidence="7" key="1">
    <citation type="submission" date="2015-07" db="EMBL/GenBank/DDBJ databases">
        <title>Draft Genome Sequences of Anaerolinea thermolimosa IMO-1, Bellilinea caldifistulae GOMI-1, Leptolinea tardivitalis YMTK-2, Levilinea saccharolytica KIBI-1,Longilinea arvoryzae KOME-1, Previously Described as Members of the Anaerolineaceae (Chloroflexi).</title>
        <authorList>
            <person name="Sekiguchi Y."/>
            <person name="Ohashi A."/>
            <person name="Matsuura N."/>
            <person name="Tourlousse M.D."/>
        </authorList>
    </citation>
    <scope>NUCLEOTIDE SEQUENCE [LARGE SCALE GENOMIC DNA]</scope>
    <source>
        <strain evidence="7">KOME-1</strain>
    </source>
</reference>
<feature type="transmembrane region" description="Helical" evidence="5">
    <location>
        <begin position="12"/>
        <end position="32"/>
    </location>
</feature>